<dbReference type="Gene3D" id="3.30.530.20">
    <property type="match status" value="1"/>
</dbReference>
<dbReference type="InterPro" id="IPR019587">
    <property type="entry name" value="Polyketide_cyclase/dehydratase"/>
</dbReference>
<evidence type="ECO:0000256" key="1">
    <source>
        <dbReference type="SAM" id="Phobius"/>
    </source>
</evidence>
<accession>A0ABQ2BIE1</accession>
<protein>
    <submittedName>
        <fullName evidence="2">Potassium-transporting ATPase subunit F</fullName>
    </submittedName>
</protein>
<organism evidence="2 3">
    <name type="scientific">Pedobacter mendelii</name>
    <dbReference type="NCBI Taxonomy" id="1908240"/>
    <lineage>
        <taxon>Bacteria</taxon>
        <taxon>Pseudomonadati</taxon>
        <taxon>Bacteroidota</taxon>
        <taxon>Sphingobacteriia</taxon>
        <taxon>Sphingobacteriales</taxon>
        <taxon>Sphingobacteriaceae</taxon>
        <taxon>Pedobacter</taxon>
    </lineage>
</organism>
<dbReference type="CDD" id="cd07818">
    <property type="entry name" value="SRPBCC_1"/>
    <property type="match status" value="1"/>
</dbReference>
<keyword evidence="3" id="KW-1185">Reference proteome</keyword>
<dbReference type="EMBL" id="BMDJ01000002">
    <property type="protein sequence ID" value="GGI24134.1"/>
    <property type="molecule type" value="Genomic_DNA"/>
</dbReference>
<gene>
    <name evidence="2" type="ORF">GCM10008119_11140</name>
</gene>
<feature type="transmembrane region" description="Helical" evidence="1">
    <location>
        <begin position="12"/>
        <end position="32"/>
    </location>
</feature>
<keyword evidence="1" id="KW-1133">Transmembrane helix</keyword>
<proteinExistence type="predicted"/>
<dbReference type="InterPro" id="IPR023393">
    <property type="entry name" value="START-like_dom_sf"/>
</dbReference>
<dbReference type="Pfam" id="PF10604">
    <property type="entry name" value="Polyketide_cyc2"/>
    <property type="match status" value="1"/>
</dbReference>
<keyword evidence="1" id="KW-0812">Transmembrane</keyword>
<evidence type="ECO:0000313" key="3">
    <source>
        <dbReference type="Proteomes" id="UP000645390"/>
    </source>
</evidence>
<dbReference type="Proteomes" id="UP000645390">
    <property type="component" value="Unassembled WGS sequence"/>
</dbReference>
<evidence type="ECO:0000313" key="2">
    <source>
        <dbReference type="EMBL" id="GGI24134.1"/>
    </source>
</evidence>
<comment type="caution">
    <text evidence="2">The sequence shown here is derived from an EMBL/GenBank/DDBJ whole genome shotgun (WGS) entry which is preliminary data.</text>
</comment>
<name>A0ABQ2BIE1_9SPHI</name>
<keyword evidence="1" id="KW-0472">Membrane</keyword>
<dbReference type="SUPFAM" id="SSF55961">
    <property type="entry name" value="Bet v1-like"/>
    <property type="match status" value="1"/>
</dbReference>
<sequence length="186" mass="20925">MNQTNQIMKFLKILFGIIVVLAIIILVGGMFLPKTYSVNRTILINAPDSVIYKNIANFNEFYKWNPWAKMEPTAKTTFSGTAGQPGHIYAWIGKETGSGEMKILKVEPNKQVDIDLFFKEPFESHADTKFNITPDGSTNKVTWTMSGENNLISKWMCLVMGGMDKMIGKDFESGLASLKEKSEKEI</sequence>
<reference evidence="3" key="1">
    <citation type="journal article" date="2019" name="Int. J. Syst. Evol. Microbiol.">
        <title>The Global Catalogue of Microorganisms (GCM) 10K type strain sequencing project: providing services to taxonomists for standard genome sequencing and annotation.</title>
        <authorList>
            <consortium name="The Broad Institute Genomics Platform"/>
            <consortium name="The Broad Institute Genome Sequencing Center for Infectious Disease"/>
            <person name="Wu L."/>
            <person name="Ma J."/>
        </authorList>
    </citation>
    <scope>NUCLEOTIDE SEQUENCE [LARGE SCALE GENOMIC DNA]</scope>
    <source>
        <strain evidence="3">CCM 8939</strain>
    </source>
</reference>